<sequence>MGACIIGRVRVGKLFLIFTGDLPLRTDPFGNCTVSLTYTYPRHANLASIQETKYLGLSFINISISPPFFPSNS</sequence>
<name>A0A5N6K9G2_MONLA</name>
<dbReference type="AlphaFoldDB" id="A0A5N6K9G2"/>
<evidence type="ECO:0000313" key="2">
    <source>
        <dbReference type="Proteomes" id="UP000326757"/>
    </source>
</evidence>
<keyword evidence="2" id="KW-1185">Reference proteome</keyword>
<evidence type="ECO:0000313" key="1">
    <source>
        <dbReference type="EMBL" id="KAB8299830.1"/>
    </source>
</evidence>
<dbReference type="EMBL" id="VIGI01000005">
    <property type="protein sequence ID" value="KAB8299830.1"/>
    <property type="molecule type" value="Genomic_DNA"/>
</dbReference>
<protein>
    <submittedName>
        <fullName evidence="1">Uncharacterized protein</fullName>
    </submittedName>
</protein>
<accession>A0A5N6K9G2</accession>
<organism evidence="1 2">
    <name type="scientific">Monilinia laxa</name>
    <name type="common">Brown rot fungus</name>
    <name type="synonym">Sclerotinia laxa</name>
    <dbReference type="NCBI Taxonomy" id="61186"/>
    <lineage>
        <taxon>Eukaryota</taxon>
        <taxon>Fungi</taxon>
        <taxon>Dikarya</taxon>
        <taxon>Ascomycota</taxon>
        <taxon>Pezizomycotina</taxon>
        <taxon>Leotiomycetes</taxon>
        <taxon>Helotiales</taxon>
        <taxon>Sclerotiniaceae</taxon>
        <taxon>Monilinia</taxon>
    </lineage>
</organism>
<reference evidence="1 2" key="1">
    <citation type="submission" date="2019-06" db="EMBL/GenBank/DDBJ databases">
        <title>Genome Sequence of the Brown Rot Fungal Pathogen Monilinia laxa.</title>
        <authorList>
            <person name="De Miccolis Angelini R.M."/>
            <person name="Landi L."/>
            <person name="Abate D."/>
            <person name="Pollastro S."/>
            <person name="Romanazzi G."/>
            <person name="Faretra F."/>
        </authorList>
    </citation>
    <scope>NUCLEOTIDE SEQUENCE [LARGE SCALE GENOMIC DNA]</scope>
    <source>
        <strain evidence="1 2">Mlax316</strain>
    </source>
</reference>
<comment type="caution">
    <text evidence="1">The sequence shown here is derived from an EMBL/GenBank/DDBJ whole genome shotgun (WGS) entry which is preliminary data.</text>
</comment>
<gene>
    <name evidence="1" type="ORF">EYC80_000077</name>
</gene>
<dbReference type="Proteomes" id="UP000326757">
    <property type="component" value="Unassembled WGS sequence"/>
</dbReference>
<proteinExistence type="predicted"/>